<name>A0A317WIW0_9EURO</name>
<organism evidence="2 3">
    <name type="scientific">Aspergillus heteromorphus CBS 117.55</name>
    <dbReference type="NCBI Taxonomy" id="1448321"/>
    <lineage>
        <taxon>Eukaryota</taxon>
        <taxon>Fungi</taxon>
        <taxon>Dikarya</taxon>
        <taxon>Ascomycota</taxon>
        <taxon>Pezizomycotina</taxon>
        <taxon>Eurotiomycetes</taxon>
        <taxon>Eurotiomycetidae</taxon>
        <taxon>Eurotiales</taxon>
        <taxon>Aspergillaceae</taxon>
        <taxon>Aspergillus</taxon>
        <taxon>Aspergillus subgen. Circumdati</taxon>
    </lineage>
</organism>
<keyword evidence="1" id="KW-1133">Transmembrane helix</keyword>
<comment type="caution">
    <text evidence="2">The sequence shown here is derived from an EMBL/GenBank/DDBJ whole genome shotgun (WGS) entry which is preliminary data.</text>
</comment>
<keyword evidence="3" id="KW-1185">Reference proteome</keyword>
<keyword evidence="1" id="KW-0472">Membrane</keyword>
<keyword evidence="1" id="KW-0812">Transmembrane</keyword>
<dbReference type="AlphaFoldDB" id="A0A317WIW0"/>
<evidence type="ECO:0000256" key="1">
    <source>
        <dbReference type="SAM" id="Phobius"/>
    </source>
</evidence>
<dbReference type="EMBL" id="MSFL01000008">
    <property type="protein sequence ID" value="PWY86303.1"/>
    <property type="molecule type" value="Genomic_DNA"/>
</dbReference>
<protein>
    <submittedName>
        <fullName evidence="2">Uncharacterized protein</fullName>
    </submittedName>
</protein>
<dbReference type="GeneID" id="37060998"/>
<accession>A0A317WIW0</accession>
<evidence type="ECO:0000313" key="2">
    <source>
        <dbReference type="EMBL" id="PWY86303.1"/>
    </source>
</evidence>
<proteinExistence type="predicted"/>
<feature type="transmembrane region" description="Helical" evidence="1">
    <location>
        <begin position="12"/>
        <end position="35"/>
    </location>
</feature>
<dbReference type="Proteomes" id="UP000247233">
    <property type="component" value="Unassembled WGS sequence"/>
</dbReference>
<reference evidence="2 3" key="1">
    <citation type="submission" date="2016-12" db="EMBL/GenBank/DDBJ databases">
        <title>The genomes of Aspergillus section Nigri reveals drivers in fungal speciation.</title>
        <authorList>
            <consortium name="DOE Joint Genome Institute"/>
            <person name="Vesth T.C."/>
            <person name="Nybo J."/>
            <person name="Theobald S."/>
            <person name="Brandl J."/>
            <person name="Frisvad J.C."/>
            <person name="Nielsen K.F."/>
            <person name="Lyhne E.K."/>
            <person name="Kogle M.E."/>
            <person name="Kuo A."/>
            <person name="Riley R."/>
            <person name="Clum A."/>
            <person name="Nolan M."/>
            <person name="Lipzen A."/>
            <person name="Salamov A."/>
            <person name="Henrissat B."/>
            <person name="Wiebenga A."/>
            <person name="De Vries R.P."/>
            <person name="Grigoriev I.V."/>
            <person name="Mortensen U.H."/>
            <person name="Andersen M.R."/>
            <person name="Baker S.E."/>
        </authorList>
    </citation>
    <scope>NUCLEOTIDE SEQUENCE [LARGE SCALE GENOMIC DNA]</scope>
    <source>
        <strain evidence="2 3">CBS 117.55</strain>
    </source>
</reference>
<gene>
    <name evidence="2" type="ORF">BO70DRAFT_225384</name>
</gene>
<dbReference type="VEuPathDB" id="FungiDB:BO70DRAFT_225384"/>
<evidence type="ECO:0000313" key="3">
    <source>
        <dbReference type="Proteomes" id="UP000247233"/>
    </source>
</evidence>
<dbReference type="RefSeq" id="XP_025400855.1">
    <property type="nucleotide sequence ID" value="XM_025538761.1"/>
</dbReference>
<sequence length="95" mass="10479">MTNDPRNNQPDPIRSIIISSCLSLAPSSPIITLIFSPGSEDYRRPDGGAILDLDPPIVVSAFPALRGPYLRIIYTMIQRGNRRLIPNFQNVITCG</sequence>